<evidence type="ECO:0000313" key="2">
    <source>
        <dbReference type="EMBL" id="KAL2534103.1"/>
    </source>
</evidence>
<evidence type="ECO:0000313" key="3">
    <source>
        <dbReference type="Proteomes" id="UP001604336"/>
    </source>
</evidence>
<protein>
    <submittedName>
        <fullName evidence="1">Ribonuclease H</fullName>
    </submittedName>
</protein>
<keyword evidence="3" id="KW-1185">Reference proteome</keyword>
<gene>
    <name evidence="2" type="ORF">Adt_07454</name>
    <name evidence="1" type="ORF">Adt_46139</name>
</gene>
<dbReference type="EMBL" id="JBFOLK010000040">
    <property type="protein sequence ID" value="KAL2457970.1"/>
    <property type="molecule type" value="Genomic_DNA"/>
</dbReference>
<name>A0ABD1P275_9LAMI</name>
<reference evidence="1" key="2">
    <citation type="submission" date="2024-07" db="EMBL/GenBank/DDBJ databases">
        <title>Two chromosome-level genome assemblies of Korean endemic species Abeliophyllum distichum and Forsythia ovata (Oleaceae).</title>
        <authorList>
            <person name="Mun J.H."/>
        </authorList>
    </citation>
    <scope>NUCLEOTIDE SEQUENCE</scope>
    <source>
        <strain evidence="1">KNKB198505000391</strain>
        <tissue evidence="1">Leaf</tissue>
    </source>
</reference>
<accession>A0ABD1P275</accession>
<dbReference type="AlphaFoldDB" id="A0ABD1P275"/>
<sequence length="126" mass="14259">MKLRKGSKRRAHGELAGPWTPIKAPQISFTEEDEAGIHYPHCDALMVRMVVARNGLGRMDADHELTAISEPLFGFTENSPVPRRRITLAVDFREPPCHLRKFIEFLIVDTCSAYHGVLGRHVLKDL</sequence>
<organism evidence="1 3">
    <name type="scientific">Abeliophyllum distichum</name>
    <dbReference type="NCBI Taxonomy" id="126358"/>
    <lineage>
        <taxon>Eukaryota</taxon>
        <taxon>Viridiplantae</taxon>
        <taxon>Streptophyta</taxon>
        <taxon>Embryophyta</taxon>
        <taxon>Tracheophyta</taxon>
        <taxon>Spermatophyta</taxon>
        <taxon>Magnoliopsida</taxon>
        <taxon>eudicotyledons</taxon>
        <taxon>Gunneridae</taxon>
        <taxon>Pentapetalae</taxon>
        <taxon>asterids</taxon>
        <taxon>lamiids</taxon>
        <taxon>Lamiales</taxon>
        <taxon>Oleaceae</taxon>
        <taxon>Forsythieae</taxon>
        <taxon>Abeliophyllum</taxon>
    </lineage>
</organism>
<proteinExistence type="predicted"/>
<reference evidence="3" key="1">
    <citation type="submission" date="2024-07" db="EMBL/GenBank/DDBJ databases">
        <title>Two chromosome-level genome assemblies of Korean endemic species Abeliophyllum distichum and Forsythia ovata (Oleaceae).</title>
        <authorList>
            <person name="Jang H."/>
        </authorList>
    </citation>
    <scope>NUCLEOTIDE SEQUENCE [LARGE SCALE GENOMIC DNA]</scope>
</reference>
<dbReference type="EMBL" id="JBFOLK010000002">
    <property type="protein sequence ID" value="KAL2534103.1"/>
    <property type="molecule type" value="Genomic_DNA"/>
</dbReference>
<evidence type="ECO:0000313" key="1">
    <source>
        <dbReference type="EMBL" id="KAL2457970.1"/>
    </source>
</evidence>
<comment type="caution">
    <text evidence="1">The sequence shown here is derived from an EMBL/GenBank/DDBJ whole genome shotgun (WGS) entry which is preliminary data.</text>
</comment>
<dbReference type="Proteomes" id="UP001604336">
    <property type="component" value="Unassembled WGS sequence"/>
</dbReference>